<dbReference type="Gene3D" id="3.40.462.20">
    <property type="match status" value="1"/>
</dbReference>
<evidence type="ECO:0000256" key="3">
    <source>
        <dbReference type="ARBA" id="ARBA00022827"/>
    </source>
</evidence>
<evidence type="ECO:0000256" key="4">
    <source>
        <dbReference type="ARBA" id="ARBA00023002"/>
    </source>
</evidence>
<dbReference type="Pfam" id="PF01565">
    <property type="entry name" value="FAD_binding_4"/>
    <property type="match status" value="1"/>
</dbReference>
<sequence length="490" mass="51700">MRVKVVAPGVIAALVWQAKGSLLDPTLQACSDIKGNVSSSSGIITTALDLRHSNAIDHWFKSSSQSPACVFEPATPEDVSLAMTIIGQSQTPFALKSGGHASNVGQSSTTGVHVSFLRMKQINLSEDKSTVEIGMGLTWAEVYKGLSDEGVNVVGGRVSGPGVGGLTLGGGFSWKTNQFGLTCDTAKVYNVVLPIFVQNGTITTASASTNTDLFFALKGGLNRFAVVTSIVYETHPQPPLIFGGQRIYTADKTDALLNATAVFANTIKDPKAQIIMTLEALPTLGLTPVVLTFYDGPDPGDSFAMFDGIIPASNAAIKQSFTKFVAAQATDLIQNVRGTSHTVSVSTITATLLAAIKTEVESLNVQILLHGGTLVSMGIDPFLEYGQYATESAFPHADSPLVISLYCSWALSIDDEFWIAAVKASIANIKQVAIQERIVKDSFTTYSNYAIAGTTADELYGPANAARLRSIKTAVDPDGVMELAGGFSLN</sequence>
<proteinExistence type="inferred from homology"/>
<dbReference type="InterPro" id="IPR016167">
    <property type="entry name" value="FAD-bd_PCMH_sub1"/>
</dbReference>
<keyword evidence="4" id="KW-0560">Oxidoreductase</keyword>
<evidence type="ECO:0000313" key="7">
    <source>
        <dbReference type="Proteomes" id="UP001583177"/>
    </source>
</evidence>
<dbReference type="InterPro" id="IPR036318">
    <property type="entry name" value="FAD-bd_PCMH-like_sf"/>
</dbReference>
<dbReference type="Gene3D" id="3.30.465.10">
    <property type="match status" value="1"/>
</dbReference>
<dbReference type="PANTHER" id="PTHR42973">
    <property type="entry name" value="BINDING OXIDOREDUCTASE, PUTATIVE (AFU_ORTHOLOGUE AFUA_1G17690)-RELATED"/>
    <property type="match status" value="1"/>
</dbReference>
<gene>
    <name evidence="6" type="ORF">Daus18300_005591</name>
</gene>
<dbReference type="Proteomes" id="UP001583177">
    <property type="component" value="Unassembled WGS sequence"/>
</dbReference>
<dbReference type="InterPro" id="IPR006094">
    <property type="entry name" value="Oxid_FAD_bind_N"/>
</dbReference>
<dbReference type="SUPFAM" id="SSF56176">
    <property type="entry name" value="FAD-binding/transporter-associated domain-like"/>
    <property type="match status" value="1"/>
</dbReference>
<reference evidence="6 7" key="1">
    <citation type="journal article" date="2024" name="IMA Fungus">
        <title>IMA Genome - F19 : A genome assembly and annotation guide to empower mycologists, including annotated draft genome sequences of Ceratocystis pirilliformis, Diaporthe australafricana, Fusarium ophioides, Paecilomyces lecythidis, and Sporothrix stenoceras.</title>
        <authorList>
            <person name="Aylward J."/>
            <person name="Wilson A.M."/>
            <person name="Visagie C.M."/>
            <person name="Spraker J."/>
            <person name="Barnes I."/>
            <person name="Buitendag C."/>
            <person name="Ceriani C."/>
            <person name="Del Mar Angel L."/>
            <person name="du Plessis D."/>
            <person name="Fuchs T."/>
            <person name="Gasser K."/>
            <person name="Kramer D."/>
            <person name="Li W."/>
            <person name="Munsamy K."/>
            <person name="Piso A."/>
            <person name="Price J.L."/>
            <person name="Sonnekus B."/>
            <person name="Thomas C."/>
            <person name="van der Nest A."/>
            <person name="van Dijk A."/>
            <person name="van Heerden A."/>
            <person name="van Vuuren N."/>
            <person name="Yilmaz N."/>
            <person name="Duong T.A."/>
            <person name="van der Merwe N.A."/>
            <person name="Wingfield M.J."/>
            <person name="Wingfield B.D."/>
        </authorList>
    </citation>
    <scope>NUCLEOTIDE SEQUENCE [LARGE SCALE GENOMIC DNA]</scope>
    <source>
        <strain evidence="6 7">CMW 18300</strain>
    </source>
</reference>
<dbReference type="PROSITE" id="PS51387">
    <property type="entry name" value="FAD_PCMH"/>
    <property type="match status" value="1"/>
</dbReference>
<keyword evidence="2" id="KW-0285">Flavoprotein</keyword>
<accession>A0ABR3X0C7</accession>
<dbReference type="PANTHER" id="PTHR42973:SF13">
    <property type="entry name" value="FAD-BINDING PCMH-TYPE DOMAIN-CONTAINING PROTEIN"/>
    <property type="match status" value="1"/>
</dbReference>
<dbReference type="InterPro" id="IPR050416">
    <property type="entry name" value="FAD-linked_Oxidoreductase"/>
</dbReference>
<dbReference type="InterPro" id="IPR016169">
    <property type="entry name" value="FAD-bd_PCMH_sub2"/>
</dbReference>
<evidence type="ECO:0000256" key="2">
    <source>
        <dbReference type="ARBA" id="ARBA00022630"/>
    </source>
</evidence>
<evidence type="ECO:0000259" key="5">
    <source>
        <dbReference type="PROSITE" id="PS51387"/>
    </source>
</evidence>
<evidence type="ECO:0000313" key="6">
    <source>
        <dbReference type="EMBL" id="KAL1869379.1"/>
    </source>
</evidence>
<dbReference type="EMBL" id="JAWRVE010000041">
    <property type="protein sequence ID" value="KAL1869379.1"/>
    <property type="molecule type" value="Genomic_DNA"/>
</dbReference>
<dbReference type="InterPro" id="IPR016166">
    <property type="entry name" value="FAD-bd_PCMH"/>
</dbReference>
<dbReference type="Gene3D" id="3.30.43.10">
    <property type="entry name" value="Uridine Diphospho-n-acetylenolpyruvylglucosamine Reductase, domain 2"/>
    <property type="match status" value="1"/>
</dbReference>
<keyword evidence="3" id="KW-0274">FAD</keyword>
<protein>
    <recommendedName>
        <fullName evidence="5">FAD-binding PCMH-type domain-containing protein</fullName>
    </recommendedName>
</protein>
<comment type="similarity">
    <text evidence="1">Belongs to the oxygen-dependent FAD-linked oxidoreductase family.</text>
</comment>
<evidence type="ECO:0000256" key="1">
    <source>
        <dbReference type="ARBA" id="ARBA00005466"/>
    </source>
</evidence>
<feature type="domain" description="FAD-binding PCMH-type" evidence="5">
    <location>
        <begin position="63"/>
        <end position="237"/>
    </location>
</feature>
<organism evidence="6 7">
    <name type="scientific">Diaporthe australafricana</name>
    <dbReference type="NCBI Taxonomy" id="127596"/>
    <lineage>
        <taxon>Eukaryota</taxon>
        <taxon>Fungi</taxon>
        <taxon>Dikarya</taxon>
        <taxon>Ascomycota</taxon>
        <taxon>Pezizomycotina</taxon>
        <taxon>Sordariomycetes</taxon>
        <taxon>Sordariomycetidae</taxon>
        <taxon>Diaporthales</taxon>
        <taxon>Diaporthaceae</taxon>
        <taxon>Diaporthe</taxon>
    </lineage>
</organism>
<name>A0ABR3X0C7_9PEZI</name>
<comment type="caution">
    <text evidence="6">The sequence shown here is derived from an EMBL/GenBank/DDBJ whole genome shotgun (WGS) entry which is preliminary data.</text>
</comment>
<keyword evidence="7" id="KW-1185">Reference proteome</keyword>